<accession>A0A432MNK0</accession>
<comment type="caution">
    <text evidence="2">The sequence shown here is derived from an EMBL/GenBank/DDBJ whole genome shotgun (WGS) entry which is preliminary data.</text>
</comment>
<feature type="signal peptide" evidence="1">
    <location>
        <begin position="1"/>
        <end position="23"/>
    </location>
</feature>
<name>A0A432MNK0_9BACT</name>
<keyword evidence="1" id="KW-0732">Signal</keyword>
<sequence>MTRIAPLAAAGALLLAVVPTASAQFQARVGNSAWNYGYGFNRGYAGASVGAFNYGYGFGGPRVFVGTPAPAAVASPYAGYTTTGYTAITPLGGVVAGAPPTTWYSSGYSGGFGAPGTIIQQSYTTYPLNSFGAGASGLSSPTYGIVPGYGGGLNLNRVFGMPLR</sequence>
<gene>
    <name evidence="2" type="ORF">TsocGM_05985</name>
</gene>
<dbReference type="AlphaFoldDB" id="A0A432MNK0"/>
<feature type="chain" id="PRO_5019561073" evidence="1">
    <location>
        <begin position="24"/>
        <end position="164"/>
    </location>
</feature>
<evidence type="ECO:0000313" key="2">
    <source>
        <dbReference type="EMBL" id="RUL88686.1"/>
    </source>
</evidence>
<dbReference type="Proteomes" id="UP000280296">
    <property type="component" value="Unassembled WGS sequence"/>
</dbReference>
<proteinExistence type="predicted"/>
<organism evidence="2 3">
    <name type="scientific">Tautonia sociabilis</name>
    <dbReference type="NCBI Taxonomy" id="2080755"/>
    <lineage>
        <taxon>Bacteria</taxon>
        <taxon>Pseudomonadati</taxon>
        <taxon>Planctomycetota</taxon>
        <taxon>Planctomycetia</taxon>
        <taxon>Isosphaerales</taxon>
        <taxon>Isosphaeraceae</taxon>
        <taxon>Tautonia</taxon>
    </lineage>
</organism>
<reference evidence="2 3" key="1">
    <citation type="submission" date="2018-12" db="EMBL/GenBank/DDBJ databases">
        <authorList>
            <person name="Toschakov S.V."/>
        </authorList>
    </citation>
    <scope>NUCLEOTIDE SEQUENCE [LARGE SCALE GENOMIC DNA]</scope>
    <source>
        <strain evidence="2 3">GM2012</strain>
    </source>
</reference>
<dbReference type="RefSeq" id="WP_126724393.1">
    <property type="nucleotide sequence ID" value="NZ_RYZH01000008.1"/>
</dbReference>
<evidence type="ECO:0000313" key="3">
    <source>
        <dbReference type="Proteomes" id="UP000280296"/>
    </source>
</evidence>
<evidence type="ECO:0000256" key="1">
    <source>
        <dbReference type="SAM" id="SignalP"/>
    </source>
</evidence>
<dbReference type="EMBL" id="RYZH01000008">
    <property type="protein sequence ID" value="RUL88686.1"/>
    <property type="molecule type" value="Genomic_DNA"/>
</dbReference>
<protein>
    <submittedName>
        <fullName evidence="2">Uncharacterized protein</fullName>
    </submittedName>
</protein>
<reference evidence="2 3" key="2">
    <citation type="submission" date="2019-01" db="EMBL/GenBank/DDBJ databases">
        <title>Tautonia sociabilis, a novel thermotolerant planctomycete of Isosphaeraceae family, isolated from a 4000 m deep subterranean habitat.</title>
        <authorList>
            <person name="Kovaleva O.L."/>
            <person name="Elcheninov A.G."/>
            <person name="Van Heerden E."/>
            <person name="Toshchakov S.V."/>
            <person name="Novikov A."/>
            <person name="Bonch-Osmolovskaya E.A."/>
            <person name="Kublanov I.V."/>
        </authorList>
    </citation>
    <scope>NUCLEOTIDE SEQUENCE [LARGE SCALE GENOMIC DNA]</scope>
    <source>
        <strain evidence="2 3">GM2012</strain>
    </source>
</reference>
<keyword evidence="3" id="KW-1185">Reference proteome</keyword>